<feature type="region of interest" description="Disordered" evidence="1">
    <location>
        <begin position="244"/>
        <end position="284"/>
    </location>
</feature>
<evidence type="ECO:0000313" key="3">
    <source>
        <dbReference type="Proteomes" id="UP000283569"/>
    </source>
</evidence>
<proteinExistence type="predicted"/>
<reference evidence="2 3" key="1">
    <citation type="journal article" date="2018" name="Sci. Rep.">
        <title>Characterisation of pathogen-specific regions and novel effector candidates in Fusarium oxysporum f. sp. cepae.</title>
        <authorList>
            <person name="Armitage A.D."/>
            <person name="Taylor A."/>
            <person name="Sobczyk M.K."/>
            <person name="Baxter L."/>
            <person name="Greenfield B.P."/>
            <person name="Bates H.J."/>
            <person name="Wilson F."/>
            <person name="Jackson A.C."/>
            <person name="Ott S."/>
            <person name="Harrison R.J."/>
            <person name="Clarkson J.P."/>
        </authorList>
    </citation>
    <scope>NUCLEOTIDE SEQUENCE [LARGE SCALE GENOMIC DNA]</scope>
    <source>
        <strain evidence="2 3">Fp_A8</strain>
    </source>
</reference>
<organism evidence="2 3">
    <name type="scientific">Gibberella intermedia</name>
    <name type="common">Bulb rot disease fungus</name>
    <name type="synonym">Fusarium proliferatum</name>
    <dbReference type="NCBI Taxonomy" id="948311"/>
    <lineage>
        <taxon>Eukaryota</taxon>
        <taxon>Fungi</taxon>
        <taxon>Dikarya</taxon>
        <taxon>Ascomycota</taxon>
        <taxon>Pezizomycotina</taxon>
        <taxon>Sordariomycetes</taxon>
        <taxon>Hypocreomycetidae</taxon>
        <taxon>Hypocreales</taxon>
        <taxon>Nectriaceae</taxon>
        <taxon>Fusarium</taxon>
        <taxon>Fusarium fujikuroi species complex</taxon>
    </lineage>
</organism>
<accession>A0A420S421</accession>
<protein>
    <submittedName>
        <fullName evidence="2">Uncharacterized protein</fullName>
    </submittedName>
</protein>
<name>A0A420S421_GIBIN</name>
<dbReference type="EMBL" id="MRDB01000105">
    <property type="protein sequence ID" value="RKL24005.1"/>
    <property type="molecule type" value="Genomic_DNA"/>
</dbReference>
<feature type="region of interest" description="Disordered" evidence="1">
    <location>
        <begin position="203"/>
        <end position="226"/>
    </location>
</feature>
<dbReference type="AlphaFoldDB" id="A0A420S421"/>
<evidence type="ECO:0000313" key="2">
    <source>
        <dbReference type="EMBL" id="RKL24005.1"/>
    </source>
</evidence>
<evidence type="ECO:0000256" key="1">
    <source>
        <dbReference type="SAM" id="MobiDB-lite"/>
    </source>
</evidence>
<feature type="region of interest" description="Disordered" evidence="1">
    <location>
        <begin position="140"/>
        <end position="183"/>
    </location>
</feature>
<gene>
    <name evidence="2" type="ORF">BFJ72_g14379</name>
</gene>
<feature type="compositionally biased region" description="Gly residues" evidence="1">
    <location>
        <begin position="173"/>
        <end position="182"/>
    </location>
</feature>
<comment type="caution">
    <text evidence="2">The sequence shown here is derived from an EMBL/GenBank/DDBJ whole genome shotgun (WGS) entry which is preliminary data.</text>
</comment>
<feature type="region of interest" description="Disordered" evidence="1">
    <location>
        <begin position="81"/>
        <end position="112"/>
    </location>
</feature>
<dbReference type="Proteomes" id="UP000283569">
    <property type="component" value="Unassembled WGS sequence"/>
</dbReference>
<feature type="compositionally biased region" description="Gly residues" evidence="1">
    <location>
        <begin position="214"/>
        <end position="223"/>
    </location>
</feature>
<sequence length="956" mass="102189">MSIRIAEDRVIYDDDNTLEICATDIRASEINPRIGGRKRVVVHADSLRLDSPIIAPGATVTLIARKAFGGSQATVNVSGIDGVDAPQVRPPTPIDAAAPPQDGKDGGSGGHAGSIEVLFRDLHGPLALIAVGGRGGLAQPGANGANGKRGYPDNVDSEPGGAGGDAGPPGRAGRPGAGGNGGLIRTFVDSGSEQISLSFAGGGASAAAKHGSPGTPGEGGLGGTRWRCYPTDRGPKIVVPLRFGGGDRCSPAGKHPDGPRGRPASPISDAAPEGSAGQNGSAAPGDVFRHGLSIPLRGVKLLGIDADLQHLRGNEEEAAAIAAWLFAISNSAGDGQMQEIRLRLSATLARISAGMPPVGIQGVYCSLRPIEFHINNLRGMLESRARARFYVAELRDEHVQVETVRLAAQRVISNAMEVATLGKARLGEVNARLQDVSKQLDAIATTYWEVWQQVQKADGDFKDAVARKNPCASFLNTVIAVSMVVVTVASGGATAASIVAGGAEAFQWLSKDAQTKKDYGDIIDSSNKFKTRLEGYAKDAKGVATAAEKLKEFLGGDELEPPSDQVRISMSREDFNRMIEPYKGMAEAERLRALMDKFFSMTETRNSLLIENTQLIVELATTRAAIATAQRQRDDFERSDGSALLTQIGDVYEAALWADLEFGKRHLVALAEANSAFEYEWIAPRFVDLSSTRGEHIEKEYDRMLGDRRLIPVDSRLASVCEFRISAASHKEVFDQLKGDKAYVSLMPGHVAGAQRSRWDERSTSLGIQLVFESSYLSDKVVETPAMLTSMGVSWFKSEAGHMFSLKVPKRSAVSTARTALNMDLVQEERNFMDARTDIVEVSPFGVWALHLPGISEHLPHLQEIRFVFVGTARHSPDMRVAIRRYGELLLEGQINEAQAAKGKGGAVATASLPLLPFDVDVEDAFYTSPAGLGIREAVKMRLVEDAVFSAQYPAA</sequence>